<dbReference type="InterPro" id="IPR028889">
    <property type="entry name" value="USP"/>
</dbReference>
<evidence type="ECO:0000313" key="11">
    <source>
        <dbReference type="Proteomes" id="UP001497525"/>
    </source>
</evidence>
<organism evidence="10 11">
    <name type="scientific">Calicophoron daubneyi</name>
    <name type="common">Rumen fluke</name>
    <name type="synonym">Paramphistomum daubneyi</name>
    <dbReference type="NCBI Taxonomy" id="300641"/>
    <lineage>
        <taxon>Eukaryota</taxon>
        <taxon>Metazoa</taxon>
        <taxon>Spiralia</taxon>
        <taxon>Lophotrochozoa</taxon>
        <taxon>Platyhelminthes</taxon>
        <taxon>Trematoda</taxon>
        <taxon>Digenea</taxon>
        <taxon>Plagiorchiida</taxon>
        <taxon>Pronocephalata</taxon>
        <taxon>Paramphistomoidea</taxon>
        <taxon>Paramphistomidae</taxon>
        <taxon>Calicophoron</taxon>
    </lineage>
</organism>
<reference evidence="10" key="1">
    <citation type="submission" date="2024-06" db="EMBL/GenBank/DDBJ databases">
        <authorList>
            <person name="Liu X."/>
            <person name="Lenzi L."/>
            <person name="Haldenby T S."/>
            <person name="Uol C."/>
        </authorList>
    </citation>
    <scope>NUCLEOTIDE SEQUENCE</scope>
</reference>
<evidence type="ECO:0000256" key="5">
    <source>
        <dbReference type="ARBA" id="ARBA00022786"/>
    </source>
</evidence>
<gene>
    <name evidence="10" type="ORF">CDAUBV1_LOCUS7804</name>
</gene>
<dbReference type="GO" id="GO:0016579">
    <property type="term" value="P:protein deubiquitination"/>
    <property type="evidence" value="ECO:0007669"/>
    <property type="project" value="InterPro"/>
</dbReference>
<feature type="compositionally biased region" description="Basic and acidic residues" evidence="8">
    <location>
        <begin position="312"/>
        <end position="325"/>
    </location>
</feature>
<dbReference type="InterPro" id="IPR001394">
    <property type="entry name" value="Peptidase_C19_UCH"/>
</dbReference>
<feature type="region of interest" description="Disordered" evidence="8">
    <location>
        <begin position="451"/>
        <end position="477"/>
    </location>
</feature>
<evidence type="ECO:0000256" key="7">
    <source>
        <dbReference type="ARBA" id="ARBA00022807"/>
    </source>
</evidence>
<dbReference type="PANTHER" id="PTHR24006">
    <property type="entry name" value="UBIQUITIN CARBOXYL-TERMINAL HYDROLASE"/>
    <property type="match status" value="1"/>
</dbReference>
<dbReference type="Gene3D" id="3.90.70.10">
    <property type="entry name" value="Cysteine proteinases"/>
    <property type="match status" value="1"/>
</dbReference>
<sequence length="634" mass="69493">MSRFRDILDVSQMAEDLPDLAKNKAVHDGNSAGSTTVSAVGSDEATLDRSAASVHKRRRRRKAQKSKELDKHGSMKSPATGDLTEHDVDSSLVVPLLLAKDDSFGLRPRGFQNVKNSCYLNASLQMLLHIPALCQFFRQLQNGYLPSSVRSIPTESDRLPIEIKENTLTKLLINLFSQFLPAASKHTSSASQEHGSVKSDRTQPSKSPHDPTTFTISRCTVPVSVSSGSDKPIVKPFVLGAPITLDAEFMHILGLDSGFQEDGAECLTRMLSKLHEEVAELKKGQPNPPSSTNGGSDAGNPDDFSDWIVTDRTGKRRPEARKTELEGGQSVISDLFAGALIMRSTVTHPKTRQVPSNSRRTGFSPVSVDEMTRAATCLSTKEPFFIIPLEINDPKIGSIESALYHLSEVEQVSNYRDNLSGMLSTVHQRVSIDALPPYLLLQLKRFSYGPSSPATTSRTNAPSPNAGGTSNGTSVRSGSWTIEKTMKQITVHSELIVPAKLLSQEKSFVLEQRHYRLRAVIFHVGWTAASGHYTIAIRASSGPNCPAIKSNDKKNNFNVHDSFVYFDDTRACSLYGSEAIHLLLATHRPLDASNCVFYTLPKTMPTTFTDITKQPRTPYILVYECVSTSDCGTN</sequence>
<keyword evidence="7" id="KW-0788">Thiol protease</keyword>
<name>A0AAV2TG67_CALDB</name>
<comment type="similarity">
    <text evidence="2">Belongs to the peptidase C19 family. USP10 subfamily.</text>
</comment>
<dbReference type="EC" id="3.4.19.12" evidence="3"/>
<protein>
    <recommendedName>
        <fullName evidence="3">ubiquitinyl hydrolase 1</fullName>
        <ecNumber evidence="3">3.4.19.12</ecNumber>
    </recommendedName>
</protein>
<dbReference type="InterPro" id="IPR018200">
    <property type="entry name" value="USP_CS"/>
</dbReference>
<evidence type="ECO:0000256" key="2">
    <source>
        <dbReference type="ARBA" id="ARBA00005427"/>
    </source>
</evidence>
<keyword evidence="4" id="KW-0645">Protease</keyword>
<evidence type="ECO:0000259" key="9">
    <source>
        <dbReference type="PROSITE" id="PS50235"/>
    </source>
</evidence>
<dbReference type="SUPFAM" id="SSF54001">
    <property type="entry name" value="Cysteine proteinases"/>
    <property type="match status" value="1"/>
</dbReference>
<proteinExistence type="inferred from homology"/>
<feature type="region of interest" description="Disordered" evidence="8">
    <location>
        <begin position="280"/>
        <end position="326"/>
    </location>
</feature>
<dbReference type="PROSITE" id="PS50235">
    <property type="entry name" value="USP_3"/>
    <property type="match status" value="1"/>
</dbReference>
<evidence type="ECO:0000256" key="1">
    <source>
        <dbReference type="ARBA" id="ARBA00000707"/>
    </source>
</evidence>
<feature type="compositionally biased region" description="Basic residues" evidence="8">
    <location>
        <begin position="54"/>
        <end position="64"/>
    </location>
</feature>
<feature type="compositionally biased region" description="Basic and acidic residues" evidence="8">
    <location>
        <begin position="195"/>
        <end position="209"/>
    </location>
</feature>
<dbReference type="GO" id="GO:0006508">
    <property type="term" value="P:proteolysis"/>
    <property type="evidence" value="ECO:0007669"/>
    <property type="project" value="UniProtKB-KW"/>
</dbReference>
<keyword evidence="5" id="KW-0833">Ubl conjugation pathway</keyword>
<dbReference type="GO" id="GO:0004843">
    <property type="term" value="F:cysteine-type deubiquitinase activity"/>
    <property type="evidence" value="ECO:0007669"/>
    <property type="project" value="UniProtKB-EC"/>
</dbReference>
<comment type="catalytic activity">
    <reaction evidence="1">
        <text>Thiol-dependent hydrolysis of ester, thioester, amide, peptide and isopeptide bonds formed by the C-terminal Gly of ubiquitin (a 76-residue protein attached to proteins as an intracellular targeting signal).</text>
        <dbReference type="EC" id="3.4.19.12"/>
    </reaction>
</comment>
<feature type="domain" description="USP" evidence="9">
    <location>
        <begin position="109"/>
        <end position="588"/>
    </location>
</feature>
<accession>A0AAV2TG67</accession>
<evidence type="ECO:0000256" key="8">
    <source>
        <dbReference type="SAM" id="MobiDB-lite"/>
    </source>
</evidence>
<dbReference type="GO" id="GO:0005829">
    <property type="term" value="C:cytosol"/>
    <property type="evidence" value="ECO:0007669"/>
    <property type="project" value="TreeGrafter"/>
</dbReference>
<dbReference type="PROSITE" id="PS00973">
    <property type="entry name" value="USP_2"/>
    <property type="match status" value="1"/>
</dbReference>
<feature type="region of interest" description="Disordered" evidence="8">
    <location>
        <begin position="187"/>
        <end position="215"/>
    </location>
</feature>
<evidence type="ECO:0000256" key="4">
    <source>
        <dbReference type="ARBA" id="ARBA00022670"/>
    </source>
</evidence>
<feature type="region of interest" description="Disordered" evidence="8">
    <location>
        <begin position="25"/>
        <end position="84"/>
    </location>
</feature>
<evidence type="ECO:0000313" key="10">
    <source>
        <dbReference type="EMBL" id="CAL5134422.1"/>
    </source>
</evidence>
<dbReference type="InterPro" id="IPR050164">
    <property type="entry name" value="Peptidase_C19"/>
</dbReference>
<dbReference type="PANTHER" id="PTHR24006:SF687">
    <property type="entry name" value="UBIQUITIN CARBOXYL-TERMINAL HYDROLASE 10"/>
    <property type="match status" value="1"/>
</dbReference>
<dbReference type="CDD" id="cd02257">
    <property type="entry name" value="Peptidase_C19"/>
    <property type="match status" value="1"/>
</dbReference>
<dbReference type="Pfam" id="PF00443">
    <property type="entry name" value="UCH"/>
    <property type="match status" value="1"/>
</dbReference>
<dbReference type="GO" id="GO:0005634">
    <property type="term" value="C:nucleus"/>
    <property type="evidence" value="ECO:0007669"/>
    <property type="project" value="TreeGrafter"/>
</dbReference>
<dbReference type="EMBL" id="CAXLJL010000201">
    <property type="protein sequence ID" value="CAL5134422.1"/>
    <property type="molecule type" value="Genomic_DNA"/>
</dbReference>
<evidence type="ECO:0000256" key="3">
    <source>
        <dbReference type="ARBA" id="ARBA00012759"/>
    </source>
</evidence>
<comment type="caution">
    <text evidence="10">The sequence shown here is derived from an EMBL/GenBank/DDBJ whole genome shotgun (WGS) entry which is preliminary data.</text>
</comment>
<dbReference type="InterPro" id="IPR038765">
    <property type="entry name" value="Papain-like_cys_pep_sf"/>
</dbReference>
<evidence type="ECO:0000256" key="6">
    <source>
        <dbReference type="ARBA" id="ARBA00022801"/>
    </source>
</evidence>
<dbReference type="AlphaFoldDB" id="A0AAV2TG67"/>
<dbReference type="Proteomes" id="UP001497525">
    <property type="component" value="Unassembled WGS sequence"/>
</dbReference>
<keyword evidence="6" id="KW-0378">Hydrolase</keyword>